<dbReference type="EMBL" id="JBHSXS010000022">
    <property type="protein sequence ID" value="MFC6883829.1"/>
    <property type="molecule type" value="Genomic_DNA"/>
</dbReference>
<dbReference type="PROSITE" id="PS50011">
    <property type="entry name" value="PROTEIN_KINASE_DOM"/>
    <property type="match status" value="1"/>
</dbReference>
<keyword evidence="2 5" id="KW-0547">Nucleotide-binding</keyword>
<evidence type="ECO:0000313" key="9">
    <source>
        <dbReference type="Proteomes" id="UP001596380"/>
    </source>
</evidence>
<dbReference type="InterPro" id="IPR019546">
    <property type="entry name" value="TAT_signal_bac_arc"/>
</dbReference>
<keyword evidence="1" id="KW-0808">Transferase</keyword>
<protein>
    <submittedName>
        <fullName evidence="8">PQQ-binding-like beta-propeller repeat protein</fullName>
    </submittedName>
</protein>
<dbReference type="InterPro" id="IPR000719">
    <property type="entry name" value="Prot_kinase_dom"/>
</dbReference>
<dbReference type="Pfam" id="PF00069">
    <property type="entry name" value="Pkinase"/>
    <property type="match status" value="1"/>
</dbReference>
<dbReference type="Gene3D" id="2.130.10.10">
    <property type="entry name" value="YVTN repeat-like/Quinoprotein amine dehydrogenase"/>
    <property type="match status" value="2"/>
</dbReference>
<organism evidence="8 9">
    <name type="scientific">Actinomadura yumaensis</name>
    <dbReference type="NCBI Taxonomy" id="111807"/>
    <lineage>
        <taxon>Bacteria</taxon>
        <taxon>Bacillati</taxon>
        <taxon>Actinomycetota</taxon>
        <taxon>Actinomycetes</taxon>
        <taxon>Streptosporangiales</taxon>
        <taxon>Thermomonosporaceae</taxon>
        <taxon>Actinomadura</taxon>
    </lineage>
</organism>
<dbReference type="NCBIfam" id="TIGR01409">
    <property type="entry name" value="TAT_signal_seq"/>
    <property type="match status" value="1"/>
</dbReference>
<evidence type="ECO:0000256" key="6">
    <source>
        <dbReference type="SAM" id="MobiDB-lite"/>
    </source>
</evidence>
<evidence type="ECO:0000259" key="7">
    <source>
        <dbReference type="PROSITE" id="PS50011"/>
    </source>
</evidence>
<dbReference type="PROSITE" id="PS00108">
    <property type="entry name" value="PROTEIN_KINASE_ST"/>
    <property type="match status" value="1"/>
</dbReference>
<evidence type="ECO:0000256" key="3">
    <source>
        <dbReference type="ARBA" id="ARBA00022777"/>
    </source>
</evidence>
<feature type="compositionally biased region" description="Basic and acidic residues" evidence="6">
    <location>
        <begin position="317"/>
        <end position="334"/>
    </location>
</feature>
<feature type="binding site" evidence="5">
    <location>
        <position position="47"/>
    </location>
    <ligand>
        <name>ATP</name>
        <dbReference type="ChEBI" id="CHEBI:30616"/>
    </ligand>
</feature>
<dbReference type="Pfam" id="PF13360">
    <property type="entry name" value="PQQ_2"/>
    <property type="match status" value="1"/>
</dbReference>
<proteinExistence type="predicted"/>
<dbReference type="SMART" id="SM00564">
    <property type="entry name" value="PQQ"/>
    <property type="match status" value="5"/>
</dbReference>
<feature type="compositionally biased region" description="Basic and acidic residues" evidence="6">
    <location>
        <begin position="252"/>
        <end position="266"/>
    </location>
</feature>
<dbReference type="InterPro" id="IPR015943">
    <property type="entry name" value="WD40/YVTN_repeat-like_dom_sf"/>
</dbReference>
<evidence type="ECO:0000256" key="5">
    <source>
        <dbReference type="PROSITE-ProRule" id="PRU10141"/>
    </source>
</evidence>
<evidence type="ECO:0000256" key="1">
    <source>
        <dbReference type="ARBA" id="ARBA00022679"/>
    </source>
</evidence>
<gene>
    <name evidence="8" type="ORF">ACFQKB_29010</name>
</gene>
<reference evidence="9" key="1">
    <citation type="journal article" date="2019" name="Int. J. Syst. Evol. Microbiol.">
        <title>The Global Catalogue of Microorganisms (GCM) 10K type strain sequencing project: providing services to taxonomists for standard genome sequencing and annotation.</title>
        <authorList>
            <consortium name="The Broad Institute Genomics Platform"/>
            <consortium name="The Broad Institute Genome Sequencing Center for Infectious Disease"/>
            <person name="Wu L."/>
            <person name="Ma J."/>
        </authorList>
    </citation>
    <scope>NUCLEOTIDE SEQUENCE [LARGE SCALE GENOMIC DNA]</scope>
    <source>
        <strain evidence="9">JCM 3369</strain>
    </source>
</reference>
<dbReference type="InterPro" id="IPR011009">
    <property type="entry name" value="Kinase-like_dom_sf"/>
</dbReference>
<dbReference type="InterPro" id="IPR017441">
    <property type="entry name" value="Protein_kinase_ATP_BS"/>
</dbReference>
<dbReference type="Proteomes" id="UP001596380">
    <property type="component" value="Unassembled WGS sequence"/>
</dbReference>
<feature type="region of interest" description="Disordered" evidence="6">
    <location>
        <begin position="252"/>
        <end position="280"/>
    </location>
</feature>
<sequence>MGTWLKNLDAQDPPRVGPYRLLAVLGSGGMGHVYLGRSPGRRAAAVKVVRPELSGDQVFRTRFQREVEAARTVGGAFTSPVLASDTEGDPPWLATAYIAGPPLNEAVRRHGPLEEPAVRALGAALAEALTAIHEAGLVHRDLKPANVLLAQDGPRVIDFGISRTSDGTTITRSGALVGSPAFMAPEQVASGRRAGPEADVFALGGTLVYAATGARPFDAGTVPAMLARIVHGEPLLDGFPAALLSTVAECLDKDPDRRPSPPDLVERLGGTEPRGWWPPPVREEITARTHEVAALLAAPPERETGPHPPKNDPPVDGAERPKDEAGTESKEPARHSRRGFLAATGAAGAVAAAGAVVWFVRDRVTRDSPSADPSEDRRPLWTYTPHLETTDPQAKGLVVLRTAAHENTVVLGEAAKLTCLDASTGARRWSVRAVSPALAAVHISGDAVYAWGDSTLGHGAIAAYDLGDGERRWRIGENELPAGYRGRVSGIDGSTLFTVGTEVVRDQTPSRSSTKSMYDVYALALPSRRIRWRYRVPRPGYPGAPIILGAGCCLASVGGTVDAIDAVTGKRRWQAPLDPYFDDAVRTSGSLVLVPGFGTLTALAADTGARLWKADGFSREGPGVLAATPQVVCIGDGKTAYGLDARTGAVRWRTRLPAPPTPSAPPWPRTLIAMALSPGLVARTVGMPGLTVDLAGPAGLAGRRENAGLAVLNPADGRPHWILGAPGNTRTPWTVRADEARVYAFDGERLLAFGR</sequence>
<dbReference type="InterPro" id="IPR008271">
    <property type="entry name" value="Ser/Thr_kinase_AS"/>
</dbReference>
<dbReference type="Gene3D" id="3.30.200.20">
    <property type="entry name" value="Phosphorylase Kinase, domain 1"/>
    <property type="match status" value="1"/>
</dbReference>
<evidence type="ECO:0000256" key="2">
    <source>
        <dbReference type="ARBA" id="ARBA00022741"/>
    </source>
</evidence>
<dbReference type="SMART" id="SM00220">
    <property type="entry name" value="S_TKc"/>
    <property type="match status" value="1"/>
</dbReference>
<name>A0ABW2CQC6_9ACTN</name>
<evidence type="ECO:0000313" key="8">
    <source>
        <dbReference type="EMBL" id="MFC6883829.1"/>
    </source>
</evidence>
<dbReference type="RefSeq" id="WP_378063727.1">
    <property type="nucleotide sequence ID" value="NZ_JBHSXS010000022.1"/>
</dbReference>
<evidence type="ECO:0000256" key="4">
    <source>
        <dbReference type="ARBA" id="ARBA00022840"/>
    </source>
</evidence>
<feature type="region of interest" description="Disordered" evidence="6">
    <location>
        <begin position="297"/>
        <end position="336"/>
    </location>
</feature>
<dbReference type="InterPro" id="IPR002372">
    <property type="entry name" value="PQQ_rpt_dom"/>
</dbReference>
<keyword evidence="9" id="KW-1185">Reference proteome</keyword>
<dbReference type="InterPro" id="IPR018391">
    <property type="entry name" value="PQQ_b-propeller_rpt"/>
</dbReference>
<dbReference type="SUPFAM" id="SSF50998">
    <property type="entry name" value="Quinoprotein alcohol dehydrogenase-like"/>
    <property type="match status" value="2"/>
</dbReference>
<feature type="domain" description="Protein kinase" evidence="7">
    <location>
        <begin position="19"/>
        <end position="277"/>
    </location>
</feature>
<keyword evidence="3" id="KW-0418">Kinase</keyword>
<dbReference type="SUPFAM" id="SSF56112">
    <property type="entry name" value="Protein kinase-like (PK-like)"/>
    <property type="match status" value="1"/>
</dbReference>
<keyword evidence="4 5" id="KW-0067">ATP-binding</keyword>
<dbReference type="Gene3D" id="1.10.510.10">
    <property type="entry name" value="Transferase(Phosphotransferase) domain 1"/>
    <property type="match status" value="1"/>
</dbReference>
<dbReference type="PANTHER" id="PTHR43289:SF34">
    <property type="entry name" value="SERINE_THREONINE-PROTEIN KINASE YBDM-RELATED"/>
    <property type="match status" value="1"/>
</dbReference>
<dbReference type="PANTHER" id="PTHR43289">
    <property type="entry name" value="MITOGEN-ACTIVATED PROTEIN KINASE KINASE KINASE 20-RELATED"/>
    <property type="match status" value="1"/>
</dbReference>
<dbReference type="CDD" id="cd14014">
    <property type="entry name" value="STKc_PknB_like"/>
    <property type="match status" value="1"/>
</dbReference>
<dbReference type="InterPro" id="IPR011047">
    <property type="entry name" value="Quinoprotein_ADH-like_sf"/>
</dbReference>
<dbReference type="PROSITE" id="PS00107">
    <property type="entry name" value="PROTEIN_KINASE_ATP"/>
    <property type="match status" value="1"/>
</dbReference>
<comment type="caution">
    <text evidence="8">The sequence shown here is derived from an EMBL/GenBank/DDBJ whole genome shotgun (WGS) entry which is preliminary data.</text>
</comment>
<accession>A0ABW2CQC6</accession>